<dbReference type="PANTHER" id="PTHR45033:SF2">
    <property type="entry name" value="ZINC-TYPE ALCOHOL DEHYDROGENASE-LIKE PROTEIN C1773.06C"/>
    <property type="match status" value="1"/>
</dbReference>
<dbReference type="Gene3D" id="3.90.180.10">
    <property type="entry name" value="Medium-chain alcohol dehydrogenases, catalytic domain"/>
    <property type="match status" value="1"/>
</dbReference>
<dbReference type="InterPro" id="IPR020843">
    <property type="entry name" value="ER"/>
</dbReference>
<organism evidence="2 3">
    <name type="scientific">Marasmius crinis-equi</name>
    <dbReference type="NCBI Taxonomy" id="585013"/>
    <lineage>
        <taxon>Eukaryota</taxon>
        <taxon>Fungi</taxon>
        <taxon>Dikarya</taxon>
        <taxon>Basidiomycota</taxon>
        <taxon>Agaricomycotina</taxon>
        <taxon>Agaricomycetes</taxon>
        <taxon>Agaricomycetidae</taxon>
        <taxon>Agaricales</taxon>
        <taxon>Marasmiineae</taxon>
        <taxon>Marasmiaceae</taxon>
        <taxon>Marasmius</taxon>
    </lineage>
</organism>
<dbReference type="InterPro" id="IPR052711">
    <property type="entry name" value="Zinc_ADH-like"/>
</dbReference>
<dbReference type="EMBL" id="JBAHYK010000236">
    <property type="protein sequence ID" value="KAL0576243.1"/>
    <property type="molecule type" value="Genomic_DNA"/>
</dbReference>
<dbReference type="InterPro" id="IPR011032">
    <property type="entry name" value="GroES-like_sf"/>
</dbReference>
<evidence type="ECO:0000259" key="1">
    <source>
        <dbReference type="SMART" id="SM00829"/>
    </source>
</evidence>
<dbReference type="SMART" id="SM00829">
    <property type="entry name" value="PKS_ER"/>
    <property type="match status" value="1"/>
</dbReference>
<gene>
    <name evidence="2" type="ORF">V5O48_005725</name>
</gene>
<comment type="caution">
    <text evidence="2">The sequence shown here is derived from an EMBL/GenBank/DDBJ whole genome shotgun (WGS) entry which is preliminary data.</text>
</comment>
<protein>
    <recommendedName>
        <fullName evidence="1">Enoyl reductase (ER) domain-containing protein</fullName>
    </recommendedName>
</protein>
<dbReference type="InterPro" id="IPR013154">
    <property type="entry name" value="ADH-like_N"/>
</dbReference>
<proteinExistence type="predicted"/>
<sequence>MAIPTTTREYFFPEFGTYANLTLRETPLQPLKSIEVLVKVHAVSLQHRDLTIAKGGYKALAPLELVPCSDMAGEVIAVGEDVKEWKVGDRVCANFTADHVHGDLTYDIFRTTHGGLIHGVLTQYKVFQQRVGIFNTLTCTLVRIPEHLSFEEASTLPCAAVTAYNALWGPVPLKPGDTVLVQGTGGVSIFALQFAVASGATVIATSSSDDKLQNAQKLGARYLINYKKTPDWDKKVLKVTNGKGADHIIEVGGAGTLQKSLNAVRYHGWIHLIGVVSGTEGGKDFESTLLQSIRKAVSLRGIFIGSVAQFESMTRLLNANPEATRPVVDKVFAFKDIAKAYAHLESQAHVGKVVIKVTD</sequence>
<dbReference type="CDD" id="cd08276">
    <property type="entry name" value="MDR7"/>
    <property type="match status" value="1"/>
</dbReference>
<dbReference type="Pfam" id="PF08240">
    <property type="entry name" value="ADH_N"/>
    <property type="match status" value="1"/>
</dbReference>
<evidence type="ECO:0000313" key="3">
    <source>
        <dbReference type="Proteomes" id="UP001465976"/>
    </source>
</evidence>
<dbReference type="SUPFAM" id="SSF51735">
    <property type="entry name" value="NAD(P)-binding Rossmann-fold domains"/>
    <property type="match status" value="1"/>
</dbReference>
<dbReference type="Pfam" id="PF00107">
    <property type="entry name" value="ADH_zinc_N"/>
    <property type="match status" value="1"/>
</dbReference>
<dbReference type="SUPFAM" id="SSF50129">
    <property type="entry name" value="GroES-like"/>
    <property type="match status" value="1"/>
</dbReference>
<name>A0ABR3FLE5_9AGAR</name>
<dbReference type="PANTHER" id="PTHR45033">
    <property type="match status" value="1"/>
</dbReference>
<keyword evidence="3" id="KW-1185">Reference proteome</keyword>
<dbReference type="Gene3D" id="3.40.50.720">
    <property type="entry name" value="NAD(P)-binding Rossmann-like Domain"/>
    <property type="match status" value="1"/>
</dbReference>
<feature type="domain" description="Enoyl reductase (ER)" evidence="1">
    <location>
        <begin position="16"/>
        <end position="355"/>
    </location>
</feature>
<reference evidence="2 3" key="1">
    <citation type="submission" date="2024-02" db="EMBL/GenBank/DDBJ databases">
        <title>A draft genome for the cacao thread blight pathogen Marasmius crinis-equi.</title>
        <authorList>
            <person name="Cohen S.P."/>
            <person name="Baruah I.K."/>
            <person name="Amoako-Attah I."/>
            <person name="Bukari Y."/>
            <person name="Meinhardt L.W."/>
            <person name="Bailey B.A."/>
        </authorList>
    </citation>
    <scope>NUCLEOTIDE SEQUENCE [LARGE SCALE GENOMIC DNA]</scope>
    <source>
        <strain evidence="2 3">GH-76</strain>
    </source>
</reference>
<dbReference type="InterPro" id="IPR036291">
    <property type="entry name" value="NAD(P)-bd_dom_sf"/>
</dbReference>
<dbReference type="InterPro" id="IPR013149">
    <property type="entry name" value="ADH-like_C"/>
</dbReference>
<accession>A0ABR3FLE5</accession>
<evidence type="ECO:0000313" key="2">
    <source>
        <dbReference type="EMBL" id="KAL0576243.1"/>
    </source>
</evidence>
<dbReference type="Proteomes" id="UP001465976">
    <property type="component" value="Unassembled WGS sequence"/>
</dbReference>